<proteinExistence type="predicted"/>
<keyword evidence="1" id="KW-1185">Reference proteome</keyword>
<dbReference type="AlphaFoldDB" id="A0A1I7XPK3"/>
<accession>A0A1I7XPK3</accession>
<protein>
    <submittedName>
        <fullName evidence="2">Ubiquitin-like domain-containing protein</fullName>
    </submittedName>
</protein>
<evidence type="ECO:0000313" key="2">
    <source>
        <dbReference type="WBParaSite" id="Hba_19277"/>
    </source>
</evidence>
<organism evidence="1 2">
    <name type="scientific">Heterorhabditis bacteriophora</name>
    <name type="common">Entomopathogenic nematode worm</name>
    <dbReference type="NCBI Taxonomy" id="37862"/>
    <lineage>
        <taxon>Eukaryota</taxon>
        <taxon>Metazoa</taxon>
        <taxon>Ecdysozoa</taxon>
        <taxon>Nematoda</taxon>
        <taxon>Chromadorea</taxon>
        <taxon>Rhabditida</taxon>
        <taxon>Rhabditina</taxon>
        <taxon>Rhabditomorpha</taxon>
        <taxon>Strongyloidea</taxon>
        <taxon>Heterorhabditidae</taxon>
        <taxon>Heterorhabditis</taxon>
    </lineage>
</organism>
<evidence type="ECO:0000313" key="1">
    <source>
        <dbReference type="Proteomes" id="UP000095283"/>
    </source>
</evidence>
<dbReference type="Proteomes" id="UP000095283">
    <property type="component" value="Unplaced"/>
</dbReference>
<reference evidence="2" key="1">
    <citation type="submission" date="2016-11" db="UniProtKB">
        <authorList>
            <consortium name="WormBaseParasite"/>
        </authorList>
    </citation>
    <scope>IDENTIFICATION</scope>
</reference>
<sequence>MDLEVTLTSQEAGQQLLDPSQLQEAGLDGFSVMKMNAQQVVLLPVLHGAVIQQQLDQDRLEAMEDLVLIV</sequence>
<dbReference type="WBParaSite" id="Hba_19277">
    <property type="protein sequence ID" value="Hba_19277"/>
    <property type="gene ID" value="Hba_19277"/>
</dbReference>
<name>A0A1I7XPK3_HETBA</name>